<proteinExistence type="predicted"/>
<comment type="caution">
    <text evidence="1">The sequence shown here is derived from an EMBL/GenBank/DDBJ whole genome shotgun (WGS) entry which is preliminary data.</text>
</comment>
<dbReference type="EMBL" id="BSXW01000788">
    <property type="protein sequence ID" value="GMF29601.1"/>
    <property type="molecule type" value="Genomic_DNA"/>
</dbReference>
<reference evidence="1" key="1">
    <citation type="submission" date="2023-04" db="EMBL/GenBank/DDBJ databases">
        <title>Phytophthora lilii NBRC 32176.</title>
        <authorList>
            <person name="Ichikawa N."/>
            <person name="Sato H."/>
            <person name="Tonouchi N."/>
        </authorList>
    </citation>
    <scope>NUCLEOTIDE SEQUENCE</scope>
    <source>
        <strain evidence="1">NBRC 32176</strain>
    </source>
</reference>
<accession>A0A9W6UAY2</accession>
<sequence length="109" mass="12111">MRAALAISALCSDRRHLGGRPRTNVNTFPSTAFDRAMAAKKTKWFNVKVLWDKHTFLALVRLNWKGRLHHNVKFDITRRVAVPMIYLSTGGTIDSAASLMGVSKSSAVV</sequence>
<gene>
    <name evidence="1" type="ORF">Plil01_001258100</name>
</gene>
<organism evidence="1 2">
    <name type="scientific">Phytophthora lilii</name>
    <dbReference type="NCBI Taxonomy" id="2077276"/>
    <lineage>
        <taxon>Eukaryota</taxon>
        <taxon>Sar</taxon>
        <taxon>Stramenopiles</taxon>
        <taxon>Oomycota</taxon>
        <taxon>Peronosporomycetes</taxon>
        <taxon>Peronosporales</taxon>
        <taxon>Peronosporaceae</taxon>
        <taxon>Phytophthora</taxon>
    </lineage>
</organism>
<name>A0A9W6UAY2_9STRA</name>
<dbReference type="OrthoDB" id="2668416at2759"/>
<dbReference type="AlphaFoldDB" id="A0A9W6UAY2"/>
<protein>
    <submittedName>
        <fullName evidence="1">Unnamed protein product</fullName>
    </submittedName>
</protein>
<keyword evidence="2" id="KW-1185">Reference proteome</keyword>
<evidence type="ECO:0000313" key="1">
    <source>
        <dbReference type="EMBL" id="GMF29601.1"/>
    </source>
</evidence>
<dbReference type="Proteomes" id="UP001165083">
    <property type="component" value="Unassembled WGS sequence"/>
</dbReference>
<evidence type="ECO:0000313" key="2">
    <source>
        <dbReference type="Proteomes" id="UP001165083"/>
    </source>
</evidence>